<protein>
    <recommendedName>
        <fullName evidence="5">Xaa-Pro dipeptidyl-peptidase C-terminal domain-containing protein</fullName>
    </recommendedName>
</protein>
<evidence type="ECO:0000256" key="2">
    <source>
        <dbReference type="ARBA" id="ARBA00022801"/>
    </source>
</evidence>
<sequence>MGRYLAPVLAGLLLLVLPGAAPAAEFSKKSLAFEVKVGPNGDQDCRIVADLYTPTGATKQDPVPAIMGTNGFGGSKDEFSKLGPSFAQRGYVFFAYSGLGFGNSGCKITLDDPDFDGKAGSQLVSFLGGTKAAEDGTKIDYVETDRPGDPRVGMIGGSYGGQIQFSIAGQDPRMDALVPQITWNDLAYSLTPNNTDLVKGVTYTTPGVSKLDWPTLFTAVGVQQGFQQAIQNQDPSHLGACPNFTDQVCQSLVTSALLGYPREDTLALLRHASVASYIAKIKIPTFLIQGQSDTLFNLNEAVATYKDLFAQGTPVKMLWRSAGHSGGSLGTRENDSTNLEKAYETRLALEWFDFYLRREGDAPALNFSFLRDWALPESGDAAPSVGATPTYPAGTDQQMFLSGTNELVGARDAVKPGTAQFAAVTGAPTGRGNGFTSAPGTADAPGTFATFTGAPLGENLDVVGIPRLTVKLSAPVHAATQGGDPGTKLVLFAKLQDVGPGGATPVLPRDQLSPVRVGDVTKPVTIDLPGISYRFKKGHQLRLVLTTSNAVNRTNNVAGPVTITADPASPNVLTVPKLGAQTGADGSGPSGTTPFSAATGAPAPQPAGSGAPRGTSRSSLPSSRRCVSRRRFTIRLRKAPKGDRHRSAVVTVNGKRARVLRRSKKTGRLRASVVLTGLPKGTFRVRVTIKTAKGRTLRAARTYRTCVPKKRR</sequence>
<reference evidence="6" key="1">
    <citation type="submission" date="2020-02" db="EMBL/GenBank/DDBJ databases">
        <authorList>
            <person name="Meier V. D."/>
        </authorList>
    </citation>
    <scope>NUCLEOTIDE SEQUENCE</scope>
    <source>
        <strain evidence="6">AVDCRST_MAG85</strain>
    </source>
</reference>
<evidence type="ECO:0000313" key="6">
    <source>
        <dbReference type="EMBL" id="CAA9499260.1"/>
    </source>
</evidence>
<organism evidence="6">
    <name type="scientific">uncultured Solirubrobacteraceae bacterium</name>
    <dbReference type="NCBI Taxonomy" id="1162706"/>
    <lineage>
        <taxon>Bacteria</taxon>
        <taxon>Bacillati</taxon>
        <taxon>Actinomycetota</taxon>
        <taxon>Thermoleophilia</taxon>
        <taxon>Solirubrobacterales</taxon>
        <taxon>Solirubrobacteraceae</taxon>
        <taxon>environmental samples</taxon>
    </lineage>
</organism>
<dbReference type="SUPFAM" id="SSF49785">
    <property type="entry name" value="Galactose-binding domain-like"/>
    <property type="match status" value="1"/>
</dbReference>
<dbReference type="GO" id="GO:0052689">
    <property type="term" value="F:carboxylic ester hydrolase activity"/>
    <property type="evidence" value="ECO:0007669"/>
    <property type="project" value="UniProtKB-ARBA"/>
</dbReference>
<dbReference type="Gene3D" id="3.40.50.1820">
    <property type="entry name" value="alpha/beta hydrolase"/>
    <property type="match status" value="2"/>
</dbReference>
<accession>A0A6J4SIB8</accession>
<name>A0A6J4SIB8_9ACTN</name>
<dbReference type="InterPro" id="IPR008979">
    <property type="entry name" value="Galactose-bd-like_sf"/>
</dbReference>
<feature type="signal peptide" evidence="4">
    <location>
        <begin position="1"/>
        <end position="23"/>
    </location>
</feature>
<dbReference type="InterPro" id="IPR013736">
    <property type="entry name" value="Xaa-Pro_dipept_C"/>
</dbReference>
<gene>
    <name evidence="6" type="ORF">AVDCRST_MAG85-1657</name>
</gene>
<dbReference type="AlphaFoldDB" id="A0A6J4SIB8"/>
<dbReference type="InterPro" id="IPR000383">
    <property type="entry name" value="Xaa-Pro-like_dom"/>
</dbReference>
<dbReference type="EMBL" id="CADCVT010000181">
    <property type="protein sequence ID" value="CAA9499260.1"/>
    <property type="molecule type" value="Genomic_DNA"/>
</dbReference>
<feature type="chain" id="PRO_5027069888" description="Xaa-Pro dipeptidyl-peptidase C-terminal domain-containing protein" evidence="4">
    <location>
        <begin position="24"/>
        <end position="712"/>
    </location>
</feature>
<dbReference type="GO" id="GO:0008239">
    <property type="term" value="F:dipeptidyl-peptidase activity"/>
    <property type="evidence" value="ECO:0007669"/>
    <property type="project" value="InterPro"/>
</dbReference>
<dbReference type="Pfam" id="PF02129">
    <property type="entry name" value="Peptidase_S15"/>
    <property type="match status" value="1"/>
</dbReference>
<dbReference type="PANTHER" id="PTHR22946:SF9">
    <property type="entry name" value="POLYKETIDE TRANSFERASE AF380"/>
    <property type="match status" value="1"/>
</dbReference>
<evidence type="ECO:0000256" key="3">
    <source>
        <dbReference type="SAM" id="MobiDB-lite"/>
    </source>
</evidence>
<keyword evidence="2" id="KW-0378">Hydrolase</keyword>
<comment type="similarity">
    <text evidence="1">Belongs to the AB hydrolase superfamily.</text>
</comment>
<evidence type="ECO:0000256" key="4">
    <source>
        <dbReference type="SAM" id="SignalP"/>
    </source>
</evidence>
<dbReference type="PANTHER" id="PTHR22946">
    <property type="entry name" value="DIENELACTONE HYDROLASE DOMAIN-CONTAINING PROTEIN-RELATED"/>
    <property type="match status" value="1"/>
</dbReference>
<feature type="domain" description="Xaa-Pro dipeptidyl-peptidase C-terminal" evidence="5">
    <location>
        <begin position="349"/>
        <end position="574"/>
    </location>
</feature>
<evidence type="ECO:0000256" key="1">
    <source>
        <dbReference type="ARBA" id="ARBA00008645"/>
    </source>
</evidence>
<proteinExistence type="inferred from homology"/>
<dbReference type="SUPFAM" id="SSF53474">
    <property type="entry name" value="alpha/beta-Hydrolases"/>
    <property type="match status" value="1"/>
</dbReference>
<dbReference type="SMART" id="SM00939">
    <property type="entry name" value="PepX_C"/>
    <property type="match status" value="1"/>
</dbReference>
<dbReference type="Pfam" id="PF08530">
    <property type="entry name" value="PepX_C"/>
    <property type="match status" value="1"/>
</dbReference>
<dbReference type="InterPro" id="IPR050261">
    <property type="entry name" value="FrsA_esterase"/>
</dbReference>
<dbReference type="InterPro" id="IPR029058">
    <property type="entry name" value="AB_hydrolase_fold"/>
</dbReference>
<evidence type="ECO:0000259" key="5">
    <source>
        <dbReference type="SMART" id="SM00939"/>
    </source>
</evidence>
<keyword evidence="4" id="KW-0732">Signal</keyword>
<feature type="compositionally biased region" description="Low complexity" evidence="3">
    <location>
        <begin position="597"/>
        <end position="614"/>
    </location>
</feature>
<dbReference type="Gene3D" id="2.60.120.260">
    <property type="entry name" value="Galactose-binding domain-like"/>
    <property type="match status" value="1"/>
</dbReference>
<feature type="region of interest" description="Disordered" evidence="3">
    <location>
        <begin position="574"/>
        <end position="627"/>
    </location>
</feature>